<dbReference type="PANTHER" id="PTHR43174">
    <property type="entry name" value="UDP-N-ACETYLGLUCOSAMINE 2-EPIMERASE"/>
    <property type="match status" value="1"/>
</dbReference>
<gene>
    <name evidence="2" type="ordered locus">P9301_14071</name>
</gene>
<dbReference type="Proteomes" id="UP000001430">
    <property type="component" value="Chromosome"/>
</dbReference>
<dbReference type="PANTHER" id="PTHR43174:SF3">
    <property type="entry name" value="UDP-N-ACETYLGLUCOSAMINE 2-EPIMERASE"/>
    <property type="match status" value="1"/>
</dbReference>
<keyword evidence="3" id="KW-1185">Reference proteome</keyword>
<reference evidence="2 3" key="1">
    <citation type="journal article" date="2007" name="PLoS Genet.">
        <title>Patterns and implications of gene gain and loss in the evolution of Prochlorococcus.</title>
        <authorList>
            <person name="Kettler G.C."/>
            <person name="Martiny A.C."/>
            <person name="Huang K."/>
            <person name="Zucker J."/>
            <person name="Coleman M.L."/>
            <person name="Rodrigue S."/>
            <person name="Chen F."/>
            <person name="Lapidus A."/>
            <person name="Ferriera S."/>
            <person name="Johnson J."/>
            <person name="Steglich C."/>
            <person name="Church G.M."/>
            <person name="Richardson P."/>
            <person name="Chisholm S.W."/>
        </authorList>
    </citation>
    <scope>NUCLEOTIDE SEQUENCE [LARGE SCALE GENOMIC DNA]</scope>
    <source>
        <strain evidence="2 3">MIT 9301</strain>
    </source>
</reference>
<name>A3PE55_PROM0</name>
<evidence type="ECO:0000313" key="2">
    <source>
        <dbReference type="EMBL" id="ABO18030.1"/>
    </source>
</evidence>
<dbReference type="GO" id="GO:0006047">
    <property type="term" value="P:UDP-N-acetylglucosamine metabolic process"/>
    <property type="evidence" value="ECO:0007669"/>
    <property type="project" value="InterPro"/>
</dbReference>
<protein>
    <submittedName>
        <fullName evidence="2">UDP-N-acetylglucosamine 2-epimerase</fullName>
        <ecNumber evidence="2">5.1.3.14</ecNumber>
    </submittedName>
</protein>
<keyword evidence="2" id="KW-0413">Isomerase</keyword>
<evidence type="ECO:0000313" key="3">
    <source>
        <dbReference type="Proteomes" id="UP000001430"/>
    </source>
</evidence>
<dbReference type="Pfam" id="PF02350">
    <property type="entry name" value="Epimerase_2"/>
    <property type="match status" value="1"/>
</dbReference>
<dbReference type="InterPro" id="IPR020004">
    <property type="entry name" value="UDP-GlcNAc_Epase"/>
</dbReference>
<accession>A3PE55</accession>
<dbReference type="HOGENOM" id="CLU_061127_0_0_3"/>
<dbReference type="EMBL" id="CP000576">
    <property type="protein sequence ID" value="ABO18030.1"/>
    <property type="molecule type" value="Genomic_DNA"/>
</dbReference>
<proteinExistence type="predicted"/>
<sequence length="370" mass="42072">MKSKIAVFTSTRAEYGLLRNLCKLLDSEKLFQLIIIVTGTHLEDEYGYTCDQIKKDGFSNLEFIHLSIKGDKNAAEITAELITKISKFFEDFNPDFLIVLGDRYEALGAVYSAFLKKIKIIHLHGGEVTFGSLDNGFRNAISQLANLHFTSLEKHTKNLLNMGVNKKNIFTVGPMIKDLLNCHESITHSQFEKKLNFKFDKFNIILTFHPESYIYDYGLEKLKNIFRVILELEANVLITYPNIDEGGEIIKTALIRFSERNSDRCFLYKSLGSDLYISSLKLFDVVIGNSSSGIIEAPLIGIPSLNIGERQKGRSTFGKVSNLDGSYKEMYESLKKIKEGKTPLSQPRNLQIERKLPSYEIIKILKEIIN</sequence>
<organism evidence="2 3">
    <name type="scientific">Prochlorococcus marinus (strain MIT 9301)</name>
    <dbReference type="NCBI Taxonomy" id="167546"/>
    <lineage>
        <taxon>Bacteria</taxon>
        <taxon>Bacillati</taxon>
        <taxon>Cyanobacteriota</taxon>
        <taxon>Cyanophyceae</taxon>
        <taxon>Synechococcales</taxon>
        <taxon>Prochlorococcaceae</taxon>
        <taxon>Prochlorococcus</taxon>
    </lineage>
</organism>
<dbReference type="eggNOG" id="COG0381">
    <property type="taxonomic scope" value="Bacteria"/>
</dbReference>
<dbReference type="InterPro" id="IPR029767">
    <property type="entry name" value="WecB-like"/>
</dbReference>
<dbReference type="InterPro" id="IPR003331">
    <property type="entry name" value="UDP_GlcNAc_Epimerase_2_dom"/>
</dbReference>
<dbReference type="GO" id="GO:0008761">
    <property type="term" value="F:UDP-N-acetylglucosamine 2-epimerase activity"/>
    <property type="evidence" value="ECO:0007669"/>
    <property type="project" value="UniProtKB-EC"/>
</dbReference>
<dbReference type="EC" id="5.1.3.14" evidence="2"/>
<dbReference type="GO" id="GO:0004553">
    <property type="term" value="F:hydrolase activity, hydrolyzing O-glycosyl compounds"/>
    <property type="evidence" value="ECO:0007669"/>
    <property type="project" value="InterPro"/>
</dbReference>
<dbReference type="AlphaFoldDB" id="A3PE55"/>
<dbReference type="STRING" id="167546.P9301_14071"/>
<dbReference type="OrthoDB" id="9803238at2"/>
<dbReference type="RefSeq" id="WP_011863339.1">
    <property type="nucleotide sequence ID" value="NC_009091.1"/>
</dbReference>
<dbReference type="KEGG" id="pmg:P9301_14071"/>
<dbReference type="Gene3D" id="3.40.50.2000">
    <property type="entry name" value="Glycogen Phosphorylase B"/>
    <property type="match status" value="2"/>
</dbReference>
<dbReference type="SUPFAM" id="SSF53756">
    <property type="entry name" value="UDP-Glycosyltransferase/glycogen phosphorylase"/>
    <property type="match status" value="1"/>
</dbReference>
<evidence type="ECO:0000259" key="1">
    <source>
        <dbReference type="Pfam" id="PF02350"/>
    </source>
</evidence>
<feature type="domain" description="UDP-N-acetylglucosamine 2-epimerase" evidence="1">
    <location>
        <begin position="25"/>
        <end position="347"/>
    </location>
</feature>
<dbReference type="NCBIfam" id="TIGR03568">
    <property type="entry name" value="NeuC_NnaA"/>
    <property type="match status" value="1"/>
</dbReference>